<reference evidence="2 3" key="1">
    <citation type="submission" date="2010-08" db="EMBL/GenBank/DDBJ databases">
        <authorList>
            <person name="Durkin A.S."/>
            <person name="Madupu R."/>
            <person name="Torralba M."/>
            <person name="Gillis M."/>
            <person name="Methe B."/>
            <person name="Sutton G."/>
            <person name="Nelson K.E."/>
        </authorList>
    </citation>
    <scope>NUCLEOTIDE SEQUENCE [LARGE SCALE GENOMIC DNA]</scope>
    <source>
        <strain evidence="2 3">PB189-T1-4</strain>
    </source>
</reference>
<keyword evidence="1" id="KW-1133">Transmembrane helix</keyword>
<dbReference type="Proteomes" id="UP000004431">
    <property type="component" value="Unassembled WGS sequence"/>
</dbReference>
<organism evidence="2 3">
    <name type="scientific">Fannyhessea vaginae PB189-T1-4</name>
    <dbReference type="NCBI Taxonomy" id="866774"/>
    <lineage>
        <taxon>Bacteria</taxon>
        <taxon>Bacillati</taxon>
        <taxon>Actinomycetota</taxon>
        <taxon>Coriobacteriia</taxon>
        <taxon>Coriobacteriales</taxon>
        <taxon>Atopobiaceae</taxon>
        <taxon>Fannyhessea</taxon>
    </lineage>
</organism>
<evidence type="ECO:0000313" key="3">
    <source>
        <dbReference type="Proteomes" id="UP000004431"/>
    </source>
</evidence>
<feature type="transmembrane region" description="Helical" evidence="1">
    <location>
        <begin position="20"/>
        <end position="41"/>
    </location>
</feature>
<evidence type="ECO:0000256" key="1">
    <source>
        <dbReference type="SAM" id="Phobius"/>
    </source>
</evidence>
<keyword evidence="1" id="KW-0812">Transmembrane</keyword>
<gene>
    <name evidence="2" type="ORF">HMPREF9248_1030</name>
</gene>
<dbReference type="EMBL" id="AEDQ01000017">
    <property type="protein sequence ID" value="EFL44189.1"/>
    <property type="molecule type" value="Genomic_DNA"/>
</dbReference>
<protein>
    <submittedName>
        <fullName evidence="2">Uncharacterized protein</fullName>
    </submittedName>
</protein>
<proteinExistence type="predicted"/>
<keyword evidence="1" id="KW-0472">Membrane</keyword>
<keyword evidence="3" id="KW-1185">Reference proteome</keyword>
<comment type="caution">
    <text evidence="2">The sequence shown here is derived from an EMBL/GenBank/DDBJ whole genome shotgun (WGS) entry which is preliminary data.</text>
</comment>
<name>A0ABP2IYS8_9ACTN</name>
<evidence type="ECO:0000313" key="2">
    <source>
        <dbReference type="EMBL" id="EFL44189.1"/>
    </source>
</evidence>
<sequence length="49" mass="5323">MLAHTSSVHNHIAISKKQVAHGVACFCIARGFVLGFVHAAMQFTLQCIK</sequence>
<accession>A0ABP2IYS8</accession>